<organism evidence="6 7">
    <name type="scientific">Metabacillus idriensis</name>
    <dbReference type="NCBI Taxonomy" id="324768"/>
    <lineage>
        <taxon>Bacteria</taxon>
        <taxon>Bacillati</taxon>
        <taxon>Bacillota</taxon>
        <taxon>Bacilli</taxon>
        <taxon>Bacillales</taxon>
        <taxon>Bacillaceae</taxon>
        <taxon>Metabacillus</taxon>
    </lineage>
</organism>
<keyword evidence="2 4" id="KW-0560">Oxidoreductase</keyword>
<dbReference type="PROSITE" id="PS00687">
    <property type="entry name" value="ALDEHYDE_DEHYDR_GLU"/>
    <property type="match status" value="1"/>
</dbReference>
<comment type="caution">
    <text evidence="6">The sequence shown here is derived from an EMBL/GenBank/DDBJ whole genome shotgun (WGS) entry which is preliminary data.</text>
</comment>
<name>A0A6I2M9G3_9BACI</name>
<keyword evidence="7" id="KW-1185">Reference proteome</keyword>
<evidence type="ECO:0000256" key="3">
    <source>
        <dbReference type="PROSITE-ProRule" id="PRU10007"/>
    </source>
</evidence>
<dbReference type="RefSeq" id="WP_154318939.1">
    <property type="nucleotide sequence ID" value="NZ_CAJGAA010000004.1"/>
</dbReference>
<dbReference type="InterPro" id="IPR016162">
    <property type="entry name" value="Ald_DH_N"/>
</dbReference>
<evidence type="ECO:0000259" key="5">
    <source>
        <dbReference type="Pfam" id="PF00171"/>
    </source>
</evidence>
<dbReference type="FunFam" id="3.40.309.10:FF:000012">
    <property type="entry name" value="Betaine aldehyde dehydrogenase"/>
    <property type="match status" value="1"/>
</dbReference>
<evidence type="ECO:0000313" key="7">
    <source>
        <dbReference type="Proteomes" id="UP000441585"/>
    </source>
</evidence>
<dbReference type="Pfam" id="PF00171">
    <property type="entry name" value="Aldedh"/>
    <property type="match status" value="1"/>
</dbReference>
<dbReference type="Gene3D" id="3.40.309.10">
    <property type="entry name" value="Aldehyde Dehydrogenase, Chain A, domain 2"/>
    <property type="match status" value="1"/>
</dbReference>
<comment type="similarity">
    <text evidence="1 4">Belongs to the aldehyde dehydrogenase family.</text>
</comment>
<dbReference type="InterPro" id="IPR016163">
    <property type="entry name" value="Ald_DH_C"/>
</dbReference>
<dbReference type="SUPFAM" id="SSF53720">
    <property type="entry name" value="ALDH-like"/>
    <property type="match status" value="1"/>
</dbReference>
<evidence type="ECO:0000313" key="6">
    <source>
        <dbReference type="EMBL" id="MRX54985.1"/>
    </source>
</evidence>
<dbReference type="InterPro" id="IPR029510">
    <property type="entry name" value="Ald_DH_CS_GLU"/>
</dbReference>
<dbReference type="FunFam" id="3.40.605.10:FF:000007">
    <property type="entry name" value="NAD/NADP-dependent betaine aldehyde dehydrogenase"/>
    <property type="match status" value="1"/>
</dbReference>
<proteinExistence type="inferred from homology"/>
<dbReference type="InterPro" id="IPR015590">
    <property type="entry name" value="Aldehyde_DH_dom"/>
</dbReference>
<protein>
    <submittedName>
        <fullName evidence="6">Aldehyde dehydrogenase family protein</fullName>
    </submittedName>
</protein>
<dbReference type="InterPro" id="IPR016161">
    <property type="entry name" value="Ald_DH/histidinol_DH"/>
</dbReference>
<dbReference type="GO" id="GO:0016620">
    <property type="term" value="F:oxidoreductase activity, acting on the aldehyde or oxo group of donors, NAD or NADP as acceptor"/>
    <property type="evidence" value="ECO:0007669"/>
    <property type="project" value="InterPro"/>
</dbReference>
<sequence length="515" mass="56086">MSVNVDVLTLPLFINGKWEESISGETFDIFNPATGELAAKAAKGTKEDVDKAVLAARHAFDHTEWKSMKPKERSKVLNAIAYQIIQHAEELAFLECISSGGTIRRITSNDILQMADLFQTFGKFVLDYPYSETLPNPPFPGPAHNFIWREPIGVCAAITPWNMPMLIAAWKIAPALAMGNTLVIKPASYTPLSTLKLAEIISKVVPPGVINVVSGPGAETGEALVCHPKVDKVAFTGSTEVGRSIMKLTAETVKNTTLELGGKSPNIIFEDADLSLALPGSLFGVFLHSGQLCESGTRLFVPESMHDEIVEGLLALTKKLKLGNPLEASTDVGPIISKKQKDSILAYIQSGLEEGATLVCGGKEVTVPGCEGGSFIEPTIFTNVTNEMKIAQEEIFGPVLSIIKYSDEEEAIRLANDTIYGLAAGVWTRDVNKAYVAARKLQAGVVWINDWHMLRNDAPFGGYKQSGIGREMGKHSLDAYTQVKHVHTSMVSDLHKRNWYGILFSEQNQTDRGED</sequence>
<dbReference type="EMBL" id="WKKF01000003">
    <property type="protein sequence ID" value="MRX54985.1"/>
    <property type="molecule type" value="Genomic_DNA"/>
</dbReference>
<dbReference type="Proteomes" id="UP000441585">
    <property type="component" value="Unassembled WGS sequence"/>
</dbReference>
<gene>
    <name evidence="6" type="ORF">GJU41_13460</name>
</gene>
<evidence type="ECO:0000256" key="2">
    <source>
        <dbReference type="ARBA" id="ARBA00023002"/>
    </source>
</evidence>
<evidence type="ECO:0000256" key="4">
    <source>
        <dbReference type="RuleBase" id="RU003345"/>
    </source>
</evidence>
<dbReference type="Gene3D" id="3.40.605.10">
    <property type="entry name" value="Aldehyde Dehydrogenase, Chain A, domain 1"/>
    <property type="match status" value="1"/>
</dbReference>
<reference evidence="6 7" key="1">
    <citation type="submission" date="2019-11" db="EMBL/GenBank/DDBJ databases">
        <title>Bacillus idriensis genome.</title>
        <authorList>
            <person name="Konopka E.N."/>
            <person name="Newman J.D."/>
        </authorList>
    </citation>
    <scope>NUCLEOTIDE SEQUENCE [LARGE SCALE GENOMIC DNA]</scope>
    <source>
        <strain evidence="6 7">DSM 19097</strain>
    </source>
</reference>
<accession>A0A6I2M9G3</accession>
<dbReference type="PANTHER" id="PTHR11699">
    <property type="entry name" value="ALDEHYDE DEHYDROGENASE-RELATED"/>
    <property type="match status" value="1"/>
</dbReference>
<feature type="active site" evidence="3">
    <location>
        <position position="259"/>
    </location>
</feature>
<dbReference type="AlphaFoldDB" id="A0A6I2M9G3"/>
<feature type="domain" description="Aldehyde dehydrogenase" evidence="5">
    <location>
        <begin position="18"/>
        <end position="486"/>
    </location>
</feature>
<evidence type="ECO:0000256" key="1">
    <source>
        <dbReference type="ARBA" id="ARBA00009986"/>
    </source>
</evidence>
<dbReference type="FunFam" id="3.40.605.10:FF:000026">
    <property type="entry name" value="Aldehyde dehydrogenase, putative"/>
    <property type="match status" value="1"/>
</dbReference>